<sequence length="108" mass="12273">MLHDLDRLIMNKGPLPLKEDYDIGEMSVSEMSTLRSERRVRSQERSCWFTTEVTLRRIPSVSSLMVAISEQTNSRTSPYNGSAGRPTNAVSLFFMRVTAVRNMCRGDV</sequence>
<reference evidence="1" key="1">
    <citation type="submission" date="2020-11" db="EMBL/GenBank/DDBJ databases">
        <authorList>
            <person name="Tran Van P."/>
        </authorList>
    </citation>
    <scope>NUCLEOTIDE SEQUENCE</scope>
</reference>
<organism evidence="1">
    <name type="scientific">Timema genevievae</name>
    <name type="common">Walking stick</name>
    <dbReference type="NCBI Taxonomy" id="629358"/>
    <lineage>
        <taxon>Eukaryota</taxon>
        <taxon>Metazoa</taxon>
        <taxon>Ecdysozoa</taxon>
        <taxon>Arthropoda</taxon>
        <taxon>Hexapoda</taxon>
        <taxon>Insecta</taxon>
        <taxon>Pterygota</taxon>
        <taxon>Neoptera</taxon>
        <taxon>Polyneoptera</taxon>
        <taxon>Phasmatodea</taxon>
        <taxon>Timematodea</taxon>
        <taxon>Timematoidea</taxon>
        <taxon>Timematidae</taxon>
        <taxon>Timema</taxon>
    </lineage>
</organism>
<proteinExistence type="predicted"/>
<protein>
    <submittedName>
        <fullName evidence="1">Uncharacterized protein</fullName>
    </submittedName>
</protein>
<gene>
    <name evidence="1" type="ORF">TGEB3V08_LOCUS11848</name>
</gene>
<dbReference type="EMBL" id="OE858920">
    <property type="protein sequence ID" value="CAD7617030.1"/>
    <property type="molecule type" value="Genomic_DNA"/>
</dbReference>
<accession>A0A7R9KAF7</accession>
<evidence type="ECO:0000313" key="1">
    <source>
        <dbReference type="EMBL" id="CAD7617030.1"/>
    </source>
</evidence>
<name>A0A7R9KAF7_TIMGE</name>
<dbReference type="AlphaFoldDB" id="A0A7R9KAF7"/>